<dbReference type="RefSeq" id="WP_158230058.1">
    <property type="nucleotide sequence ID" value="NZ_BEWI01000032.1"/>
</dbReference>
<dbReference type="SUPFAM" id="SSF52096">
    <property type="entry name" value="ClpP/crotonase"/>
    <property type="match status" value="1"/>
</dbReference>
<dbReference type="AlphaFoldDB" id="A0A292ZIG2"/>
<evidence type="ECO:0000313" key="5">
    <source>
        <dbReference type="Proteomes" id="UP000221538"/>
    </source>
</evidence>
<reference evidence="4 5" key="2">
    <citation type="journal article" date="2013" name="Environ. Sci. Technol.">
        <title>The 4-tert-butylphenol-utilizing bacterium Sphingobium fuliginis OMI can degrade bisphenols via phenolic ring hydroxylation and meta-cleavage pathway.</title>
        <authorList>
            <person name="Ogata Y."/>
            <person name="Goda S."/>
            <person name="Toyama T."/>
            <person name="Sei K."/>
            <person name="Ike M."/>
        </authorList>
    </citation>
    <scope>NUCLEOTIDE SEQUENCE [LARGE SCALE GENOMIC DNA]</scope>
    <source>
        <strain evidence="4 5">OMI</strain>
    </source>
</reference>
<dbReference type="PANTHER" id="PTHR42987">
    <property type="entry name" value="PEPTIDASE S49"/>
    <property type="match status" value="1"/>
</dbReference>
<protein>
    <submittedName>
        <fullName evidence="4">Head-tail preconnector protein GP5</fullName>
    </submittedName>
</protein>
<name>A0A292ZIG2_SPHSA</name>
<gene>
    <name evidence="4" type="ORF">SFOMI_3235</name>
</gene>
<evidence type="ECO:0000256" key="2">
    <source>
        <dbReference type="SAM" id="MobiDB-lite"/>
    </source>
</evidence>
<comment type="caution">
    <text evidence="4">The sequence shown here is derived from an EMBL/GenBank/DDBJ whole genome shotgun (WGS) entry which is preliminary data.</text>
</comment>
<evidence type="ECO:0000259" key="3">
    <source>
        <dbReference type="Pfam" id="PF01343"/>
    </source>
</evidence>
<dbReference type="PANTHER" id="PTHR42987:SF4">
    <property type="entry name" value="PROTEASE SOHB-RELATED"/>
    <property type="match status" value="1"/>
</dbReference>
<comment type="similarity">
    <text evidence="1">Belongs to the peptidase S49 family.</text>
</comment>
<feature type="region of interest" description="Disordered" evidence="2">
    <location>
        <begin position="346"/>
        <end position="375"/>
    </location>
</feature>
<sequence length="375" mass="38419">MNNIGSFRTVALAEGHATALAAVFSISPKQREQAISAGLLASAGSLPATGKAAIIPIRGVLLDEWSGNGPKWGATGYNYIRSAVALARADSSVKAVVLDIDSPGGLVSGLAETCSVIERAGAEQTGKPIVAVIRSMGCSAAYALAASTDHIMASPSSEVGSIGARLVHVSMQGALEAAGVKVTEITSHAGKGLGSPYADLTSAARAQLQASVDDSGAAFAQQVARRRNLSLAAVNALDGASLPVTSATGRKTALAAGLIDGVIPADEALGIIGNLSRGPLTKTGQTTHELMMMVVESISTRMARRQAASAQSGSHILRKNHGWDRAYAKAAGRKPEDANAVWNSAIAANNPGHDPSRSASSAAWDRVYDRLRPKK</sequence>
<dbReference type="InterPro" id="IPR002142">
    <property type="entry name" value="Peptidase_S49"/>
</dbReference>
<dbReference type="Pfam" id="PF01343">
    <property type="entry name" value="Peptidase_S49"/>
    <property type="match status" value="1"/>
</dbReference>
<dbReference type="GO" id="GO:0006508">
    <property type="term" value="P:proteolysis"/>
    <property type="evidence" value="ECO:0007669"/>
    <property type="project" value="InterPro"/>
</dbReference>
<feature type="compositionally biased region" description="Basic and acidic residues" evidence="2">
    <location>
        <begin position="366"/>
        <end position="375"/>
    </location>
</feature>
<evidence type="ECO:0000256" key="1">
    <source>
        <dbReference type="ARBA" id="ARBA00008683"/>
    </source>
</evidence>
<dbReference type="Gene3D" id="3.90.226.10">
    <property type="entry name" value="2-enoyl-CoA Hydratase, Chain A, domain 1"/>
    <property type="match status" value="1"/>
</dbReference>
<dbReference type="GO" id="GO:0008233">
    <property type="term" value="F:peptidase activity"/>
    <property type="evidence" value="ECO:0007669"/>
    <property type="project" value="InterPro"/>
</dbReference>
<dbReference type="Proteomes" id="UP000221538">
    <property type="component" value="Unassembled WGS sequence"/>
</dbReference>
<proteinExistence type="inferred from homology"/>
<feature type="domain" description="Peptidase S49" evidence="3">
    <location>
        <begin position="123"/>
        <end position="268"/>
    </location>
</feature>
<dbReference type="InterPro" id="IPR029045">
    <property type="entry name" value="ClpP/crotonase-like_dom_sf"/>
</dbReference>
<organism evidence="4 5">
    <name type="scientific">Sphingobium fuliginis (strain ATCC 27551)</name>
    <dbReference type="NCBI Taxonomy" id="336203"/>
    <lineage>
        <taxon>Bacteria</taxon>
        <taxon>Pseudomonadati</taxon>
        <taxon>Pseudomonadota</taxon>
        <taxon>Alphaproteobacteria</taxon>
        <taxon>Sphingomonadales</taxon>
        <taxon>Sphingomonadaceae</taxon>
        <taxon>Sphingobium</taxon>
    </lineage>
</organism>
<accession>A0A292ZIG2</accession>
<dbReference type="CDD" id="cd07022">
    <property type="entry name" value="S49_Sppa_36K_type"/>
    <property type="match status" value="1"/>
</dbReference>
<dbReference type="InterPro" id="IPR033855">
    <property type="entry name" value="Protein_C"/>
</dbReference>
<evidence type="ECO:0000313" key="4">
    <source>
        <dbReference type="EMBL" id="GAY22674.1"/>
    </source>
</evidence>
<dbReference type="EMBL" id="BEWI01000032">
    <property type="protein sequence ID" value="GAY22674.1"/>
    <property type="molecule type" value="Genomic_DNA"/>
</dbReference>
<reference evidence="4 5" key="1">
    <citation type="journal article" date="2013" name="Biodegradation">
        <title>Occurrence of 4-tert-butylphenol (4-t-BP) biodegradation in an aquatic sample caused by the presence of Spirodela polyrrhiza and isolation of a 4-t-BP-utilizing bacterium.</title>
        <authorList>
            <person name="Ogata Y."/>
            <person name="Toyama T."/>
            <person name="Yu N."/>
            <person name="Wang X."/>
            <person name="Sei K."/>
            <person name="Ike M."/>
        </authorList>
    </citation>
    <scope>NUCLEOTIDE SEQUENCE [LARGE SCALE GENOMIC DNA]</scope>
    <source>
        <strain evidence="4 5">OMI</strain>
    </source>
</reference>